<evidence type="ECO:0000256" key="1">
    <source>
        <dbReference type="SAM" id="MobiDB-lite"/>
    </source>
</evidence>
<reference evidence="3 5" key="2">
    <citation type="submission" date="2020-01" db="EMBL/GenBank/DDBJ databases">
        <title>Draft genome sequence of Aspergillus udagawae IFM 53868.</title>
        <authorList>
            <person name="Takahashi H."/>
            <person name="Yaguchi T."/>
        </authorList>
    </citation>
    <scope>NUCLEOTIDE SEQUENCE [LARGE SCALE GENOMIC DNA]</scope>
    <source>
        <strain evidence="3 5">IFM 53868</strain>
    </source>
</reference>
<name>A0A8H3RWL1_9EURO</name>
<evidence type="ECO:0000313" key="4">
    <source>
        <dbReference type="Proteomes" id="UP000465221"/>
    </source>
</evidence>
<evidence type="ECO:0000313" key="3">
    <source>
        <dbReference type="EMBL" id="GFF82626.1"/>
    </source>
</evidence>
<evidence type="ECO:0000313" key="2">
    <source>
        <dbReference type="EMBL" id="GFF34688.1"/>
    </source>
</evidence>
<dbReference type="Proteomes" id="UP000465221">
    <property type="component" value="Unassembled WGS sequence"/>
</dbReference>
<dbReference type="AlphaFoldDB" id="A0A8H3RWL1"/>
<dbReference type="EMBL" id="BLKC01000024">
    <property type="protein sequence ID" value="GFF34688.1"/>
    <property type="molecule type" value="Genomic_DNA"/>
</dbReference>
<dbReference type="Proteomes" id="UP000465266">
    <property type="component" value="Unassembled WGS sequence"/>
</dbReference>
<accession>A0A8H3RWL1</accession>
<dbReference type="EMBL" id="BLKG01000027">
    <property type="protein sequence ID" value="GFF82626.1"/>
    <property type="molecule type" value="Genomic_DNA"/>
</dbReference>
<evidence type="ECO:0000313" key="5">
    <source>
        <dbReference type="Proteomes" id="UP000465266"/>
    </source>
</evidence>
<keyword evidence="5" id="KW-1185">Reference proteome</keyword>
<proteinExistence type="predicted"/>
<comment type="caution">
    <text evidence="2">The sequence shown here is derived from an EMBL/GenBank/DDBJ whole genome shotgun (WGS) entry which is preliminary data.</text>
</comment>
<reference evidence="2 4" key="1">
    <citation type="submission" date="2020-01" db="EMBL/GenBank/DDBJ databases">
        <title>Draft genome sequence of Aspergillus udagawae IFM 46972.</title>
        <authorList>
            <person name="Takahashi H."/>
            <person name="Yaguchi T."/>
        </authorList>
    </citation>
    <scope>NUCLEOTIDE SEQUENCE [LARGE SCALE GENOMIC DNA]</scope>
    <source>
        <strain evidence="2 4">IFM 46972</strain>
    </source>
</reference>
<gene>
    <name evidence="2" type="ORF">IFM46972_04312</name>
    <name evidence="3" type="ORF">IFM53868_03534</name>
</gene>
<sequence>MYSLHTGDNSAAYGPVSRRRAPAREGPEMLSPPSTQLALTDIYPRTSIGNSRDFKSAIDNRRAALEDGSIEDSYLSFSGVTAQLFESIESRRDTLGANRVRFTYFPDIETLIVKVPSEPHERGHAVIGHEIFLRLRMLMGVDGDEVTPIQQTKYHGMGGSSKEADSAYKNVIIRSQAASWPLWVIEGGVSESLERLRGDASWWINHSNGEVRLVILVCIRRSDRTIRIETWVPEQVLPPPGPRTRARGAIPTLWARKEAAEVLMDFSAIMPTYQGPPALYFEFSRLIGRPPNPPGERDVVLTRQDLLKLGRRIFLGI</sequence>
<organism evidence="2 4">
    <name type="scientific">Aspergillus udagawae</name>
    <dbReference type="NCBI Taxonomy" id="91492"/>
    <lineage>
        <taxon>Eukaryota</taxon>
        <taxon>Fungi</taxon>
        <taxon>Dikarya</taxon>
        <taxon>Ascomycota</taxon>
        <taxon>Pezizomycotina</taxon>
        <taxon>Eurotiomycetes</taxon>
        <taxon>Eurotiomycetidae</taxon>
        <taxon>Eurotiales</taxon>
        <taxon>Aspergillaceae</taxon>
        <taxon>Aspergillus</taxon>
        <taxon>Aspergillus subgen. Fumigati</taxon>
    </lineage>
</organism>
<feature type="region of interest" description="Disordered" evidence="1">
    <location>
        <begin position="1"/>
        <end position="34"/>
    </location>
</feature>
<protein>
    <submittedName>
        <fullName evidence="2">Uncharacterized protein</fullName>
    </submittedName>
</protein>
<dbReference type="OrthoDB" id="76567at2759"/>